<keyword evidence="1" id="KW-0472">Membrane</keyword>
<keyword evidence="1" id="KW-1133">Transmembrane helix</keyword>
<keyword evidence="1" id="KW-0812">Transmembrane</keyword>
<evidence type="ECO:0008006" key="4">
    <source>
        <dbReference type="Google" id="ProtNLM"/>
    </source>
</evidence>
<dbReference type="RefSeq" id="WP_149331485.1">
    <property type="nucleotide sequence ID" value="NZ_QOVF01000001.1"/>
</dbReference>
<reference evidence="2 3" key="1">
    <citation type="submission" date="2018-07" db="EMBL/GenBank/DDBJ databases">
        <title>Pseudomonas laoshanensis sp. nov., isolated from soil.</title>
        <authorList>
            <person name="Sun J."/>
            <person name="Yu L."/>
            <person name="Wang M."/>
            <person name="Zhang C."/>
        </authorList>
    </citation>
    <scope>NUCLEOTIDE SEQUENCE [LARGE SCALE GENOMIC DNA]</scope>
    <source>
        <strain evidence="2 3">Y22</strain>
    </source>
</reference>
<evidence type="ECO:0000313" key="2">
    <source>
        <dbReference type="EMBL" id="KAA0696531.1"/>
    </source>
</evidence>
<dbReference type="Gene3D" id="1.10.287.70">
    <property type="match status" value="1"/>
</dbReference>
<comment type="caution">
    <text evidence="2">The sequence shown here is derived from an EMBL/GenBank/DDBJ whole genome shotgun (WGS) entry which is preliminary data.</text>
</comment>
<accession>A0A7V7GWA2</accession>
<organism evidence="2 3">
    <name type="scientific">Halopseudomonas laoshanensis</name>
    <dbReference type="NCBI Taxonomy" id="2268758"/>
    <lineage>
        <taxon>Bacteria</taxon>
        <taxon>Pseudomonadati</taxon>
        <taxon>Pseudomonadota</taxon>
        <taxon>Gammaproteobacteria</taxon>
        <taxon>Pseudomonadales</taxon>
        <taxon>Pseudomonadaceae</taxon>
        <taxon>Halopseudomonas</taxon>
    </lineage>
</organism>
<dbReference type="AlphaFoldDB" id="A0A7V7GWA2"/>
<feature type="transmembrane region" description="Helical" evidence="1">
    <location>
        <begin position="124"/>
        <end position="157"/>
    </location>
</feature>
<gene>
    <name evidence="2" type="ORF">DT594_04135</name>
</gene>
<proteinExistence type="predicted"/>
<dbReference type="Proteomes" id="UP000463138">
    <property type="component" value="Unassembled WGS sequence"/>
</dbReference>
<keyword evidence="3" id="KW-1185">Reference proteome</keyword>
<protein>
    <recommendedName>
        <fullName evidence="4">Potassium channel domain-containing protein</fullName>
    </recommendedName>
</protein>
<evidence type="ECO:0000313" key="3">
    <source>
        <dbReference type="Proteomes" id="UP000463138"/>
    </source>
</evidence>
<dbReference type="SUPFAM" id="SSF81324">
    <property type="entry name" value="Voltage-gated potassium channels"/>
    <property type="match status" value="1"/>
</dbReference>
<evidence type="ECO:0000256" key="1">
    <source>
        <dbReference type="SAM" id="Phobius"/>
    </source>
</evidence>
<feature type="transmembrane region" description="Helical" evidence="1">
    <location>
        <begin position="58"/>
        <end position="83"/>
    </location>
</feature>
<dbReference type="EMBL" id="QOVF01000001">
    <property type="protein sequence ID" value="KAA0696531.1"/>
    <property type="molecule type" value="Genomic_DNA"/>
</dbReference>
<name>A0A7V7GWA2_9GAMM</name>
<sequence length="325" mass="35303">MLLVILAVFVLLLTLWDVFITVFSTQGAGPLSYRWGKWIWAGLLHVHRRRPIHRVLSLAGPFVLLSSILLWYCLIGLALLLIFSVQPDSVVHGSSNAPASLETRYYFINTTLSGLGYGDWVPSAFPWTLLATMGTLTGTVVLTVSLSYVLSVVSAAIDRKKLAQSVFGMGASVTQVIDNARLSDPRDSLKNHFLTTAGEIDHQRLKHLAYPILAYFHATSVDFSPARAVLLLADTCFVLQVAAPDRRAPVGVLQVANSSIHNFAQLHASGATVEQDPDCPEPLLAAAAKQGAAINSEEFKQALGNYLPCRARLLALCRADGWQVG</sequence>
<dbReference type="OrthoDB" id="3422146at2"/>